<accession>A0A6A6D7U9</accession>
<name>A0A6A6D7U9_9PEZI</name>
<dbReference type="EMBL" id="ML994743">
    <property type="protein sequence ID" value="KAF2175153.1"/>
    <property type="molecule type" value="Genomic_DNA"/>
</dbReference>
<gene>
    <name evidence="1" type="ORF">K469DRAFT_611726</name>
</gene>
<keyword evidence="2" id="KW-1185">Reference proteome</keyword>
<dbReference type="OrthoDB" id="5428055at2759"/>
<reference evidence="1" key="1">
    <citation type="journal article" date="2020" name="Stud. Mycol.">
        <title>101 Dothideomycetes genomes: a test case for predicting lifestyles and emergence of pathogens.</title>
        <authorList>
            <person name="Haridas S."/>
            <person name="Albert R."/>
            <person name="Binder M."/>
            <person name="Bloem J."/>
            <person name="Labutti K."/>
            <person name="Salamov A."/>
            <person name="Andreopoulos B."/>
            <person name="Baker S."/>
            <person name="Barry K."/>
            <person name="Bills G."/>
            <person name="Bluhm B."/>
            <person name="Cannon C."/>
            <person name="Castanera R."/>
            <person name="Culley D."/>
            <person name="Daum C."/>
            <person name="Ezra D."/>
            <person name="Gonzalez J."/>
            <person name="Henrissat B."/>
            <person name="Kuo A."/>
            <person name="Liang C."/>
            <person name="Lipzen A."/>
            <person name="Lutzoni F."/>
            <person name="Magnuson J."/>
            <person name="Mondo S."/>
            <person name="Nolan M."/>
            <person name="Ohm R."/>
            <person name="Pangilinan J."/>
            <person name="Park H.-J."/>
            <person name="Ramirez L."/>
            <person name="Alfaro M."/>
            <person name="Sun H."/>
            <person name="Tritt A."/>
            <person name="Yoshinaga Y."/>
            <person name="Zwiers L.-H."/>
            <person name="Turgeon B."/>
            <person name="Goodwin S."/>
            <person name="Spatafora J."/>
            <person name="Crous P."/>
            <person name="Grigoriev I."/>
        </authorList>
    </citation>
    <scope>NUCLEOTIDE SEQUENCE</scope>
    <source>
        <strain evidence="1">CBS 207.26</strain>
    </source>
</reference>
<evidence type="ECO:0000313" key="1">
    <source>
        <dbReference type="EMBL" id="KAF2175153.1"/>
    </source>
</evidence>
<organism evidence="1 2">
    <name type="scientific">Zopfia rhizophila CBS 207.26</name>
    <dbReference type="NCBI Taxonomy" id="1314779"/>
    <lineage>
        <taxon>Eukaryota</taxon>
        <taxon>Fungi</taxon>
        <taxon>Dikarya</taxon>
        <taxon>Ascomycota</taxon>
        <taxon>Pezizomycotina</taxon>
        <taxon>Dothideomycetes</taxon>
        <taxon>Dothideomycetes incertae sedis</taxon>
        <taxon>Zopfiaceae</taxon>
        <taxon>Zopfia</taxon>
    </lineage>
</organism>
<protein>
    <submittedName>
        <fullName evidence="1">Uncharacterized protein</fullName>
    </submittedName>
</protein>
<dbReference type="Proteomes" id="UP000800200">
    <property type="component" value="Unassembled WGS sequence"/>
</dbReference>
<evidence type="ECO:0000313" key="2">
    <source>
        <dbReference type="Proteomes" id="UP000800200"/>
    </source>
</evidence>
<sequence>MGDKRSGYRLNSLAKKWDLKYSKDRKIKEDGSYVEFKRSKNAVDDSIGLFLQDSESPVPSSVVEEVTEFCQEVSLRALKSGTGMVGERQAAWLDDRDFSGPESSGRAREYNSQLTATELYRHLKVQRFDNPDMPDAERRLIYIANLDPYYMLAIAETASYSQVRVLRDAIWNHLATQALISVQIPPKGFPFFQLELHLPYLALRALPPNKDHSQKRGYRNPLRRSTDLSFLLGPARNSRDQRTYLMHEAHISFVVCGSDDSRWVAYAFEEDDRRDLCEGDYDDPIASNGALFANEPLRNPREYFLTILKVRMAQVLQEWQYVVRKLERSIGYVGLRIFSRGYV</sequence>
<dbReference type="AlphaFoldDB" id="A0A6A6D7U9"/>
<proteinExistence type="predicted"/>